<gene>
    <name evidence="2" type="ORF">ACFQZI_14850</name>
</gene>
<accession>A0ABW2ZIU4</accession>
<comment type="caution">
    <text evidence="2">The sequence shown here is derived from an EMBL/GenBank/DDBJ whole genome shotgun (WGS) entry which is preliminary data.</text>
</comment>
<sequence length="1305" mass="143916">MPYQKMLRYAALSIIGISLSHITLFAQTDLPRVVPPSPESASLFRFQDYPVGTSTGIPEISIPLFSLRSGSLNLPVSMSYHAGGRQVFDQTGPIGIGWTLMAGGRVSRTIYGKPDDETGFPATLRSANSIDLNNYQDFDYIANTYGGNSEYDIFSFTCGNIGGKYFLSNNNIVQMPLSSTQITCGLDFFPTKIVDDKGTEYRFEQRENYQSVFPYRTTSKLLTSIISADRKDTITLSYQPFNYSDAKRTASLVITDDDNRSTNPPNPAINYQVNSNFNQYVIQRLTEIRFKSGRLVFALAPSSDQISSIQLYNNAGQLLRSVDFSRFVMDSPSFTGNANCQEIDGLFFKDATGQIAQKYAFTYQPSYDFSGQDRDFWGYLNRESSIGNTKMVPNYTAIPYRTMKDYGWLTYTFQGGNRNAQPTTAGVIKKIYYPSGGNTEFFFERNMCKKINGDAFVGPGLRIAKIKTSDNNGKVTLKTYKYGVGEDGYGTLPGNYIWEESTYSREMSNEMRYITSWTDGASVMRGYRVRTYSSELLPQVSEIYNIPVFYNRIAVYEGDLNRNNGKTVFNFSPGMSHSEGSLPSPALTPGSTRANYNAYLNSFAQDPNIIVPYTSQFNYFQGASRLIGTETYKNVNNSFEKVASTGMSYMDSQTANYRGMYIYKQIEGFGNRAPDNLPVYRYADYFISTGTSRLSSQSESVIENGSEIKKQTDFTYNNNELVSQTQTTRSNGDIITTTTKYPFDQTGPVNSLMLARNMINYGVEVETKKGTQTLSLVNTSYKDWGNEVIAPEVVSLKTGNGAAEPRVVYSGYITQYQPSAVAKAGGPLKVYLYGYANELPIAEATNTTLSRIAFANFESDQTGNWIYAASGLVTSDARTGKRSFQSTLTSGTLPAGNYSVSLWAKGSGSVSVNGVDKNITNNWKLYEWAVNSPGTVSVNANGNRIDDVRLSPAESQMTTYTYEPLKGLTSATDPKGLTTFYSYDDFQRLSTIRDESGNIKKQFNYNQTNPSFYSYPVNVTLQKNGCPPGYYGETLTYSLDAGAFTSNVSQEEANLAAARDLATNGQRYVNENGRCLQYYSDYQSRWIQKNDCSLGQEVLYEVPANKYTSAISTDDANQKAINEINALGQAWANAHGVCLTEPYKSNVVEGMVSRACSSGYVPSPAQVNFRLEAGSFTSLRSVADATDKAGKYWGANSVAYAEQHSSCNIIGTKSFSVFNGTSYTFTIRLSNGTDNTTYSVSSGSSTTISFPAYENIYVTISTAACGSCTFRFTCGTQVVNGGLGSFTVNSANPANSINIGNGIAN</sequence>
<name>A0ABW2ZIU4_9SPHI</name>
<reference evidence="3" key="1">
    <citation type="journal article" date="2019" name="Int. J. Syst. Evol. Microbiol.">
        <title>The Global Catalogue of Microorganisms (GCM) 10K type strain sequencing project: providing services to taxonomists for standard genome sequencing and annotation.</title>
        <authorList>
            <consortium name="The Broad Institute Genomics Platform"/>
            <consortium name="The Broad Institute Genome Sequencing Center for Infectious Disease"/>
            <person name="Wu L."/>
            <person name="Ma J."/>
        </authorList>
    </citation>
    <scope>NUCLEOTIDE SEQUENCE [LARGE SCALE GENOMIC DNA]</scope>
    <source>
        <strain evidence="3">CCUG 60742</strain>
    </source>
</reference>
<proteinExistence type="predicted"/>
<evidence type="ECO:0000259" key="1">
    <source>
        <dbReference type="Pfam" id="PF19404"/>
    </source>
</evidence>
<organism evidence="2 3">
    <name type="scientific">Mucilaginibacter lutimaris</name>
    <dbReference type="NCBI Taxonomy" id="931629"/>
    <lineage>
        <taxon>Bacteria</taxon>
        <taxon>Pseudomonadati</taxon>
        <taxon>Bacteroidota</taxon>
        <taxon>Sphingobacteriia</taxon>
        <taxon>Sphingobacteriales</taxon>
        <taxon>Sphingobacteriaceae</taxon>
        <taxon>Mucilaginibacter</taxon>
    </lineage>
</organism>
<evidence type="ECO:0000313" key="3">
    <source>
        <dbReference type="Proteomes" id="UP001597073"/>
    </source>
</evidence>
<keyword evidence="3" id="KW-1185">Reference proteome</keyword>
<dbReference type="InterPro" id="IPR046020">
    <property type="entry name" value="DUF5977"/>
</dbReference>
<evidence type="ECO:0000313" key="2">
    <source>
        <dbReference type="EMBL" id="MFD0766140.1"/>
    </source>
</evidence>
<dbReference type="Proteomes" id="UP001597073">
    <property type="component" value="Unassembled WGS sequence"/>
</dbReference>
<dbReference type="EMBL" id="JBHTIA010000011">
    <property type="protein sequence ID" value="MFD0766140.1"/>
    <property type="molecule type" value="Genomic_DNA"/>
</dbReference>
<feature type="domain" description="DUF5977" evidence="1">
    <location>
        <begin position="1078"/>
        <end position="1138"/>
    </location>
</feature>
<dbReference type="Pfam" id="PF19404">
    <property type="entry name" value="DUF5977"/>
    <property type="match status" value="3"/>
</dbReference>
<protein>
    <submittedName>
        <fullName evidence="2">DUF5977 domain-containing protein</fullName>
    </submittedName>
</protein>
<dbReference type="RefSeq" id="WP_377143787.1">
    <property type="nucleotide sequence ID" value="NZ_JBHTIA010000011.1"/>
</dbReference>
<feature type="domain" description="DUF5977" evidence="1">
    <location>
        <begin position="1012"/>
        <end position="1075"/>
    </location>
</feature>
<feature type="domain" description="DUF5977" evidence="1">
    <location>
        <begin position="1143"/>
        <end position="1207"/>
    </location>
</feature>